<keyword evidence="3" id="KW-0554">One-carbon metabolism</keyword>
<dbReference type="InterPro" id="IPR001796">
    <property type="entry name" value="DHFR_dom"/>
</dbReference>
<keyword evidence="5 7" id="KW-0560">Oxidoreductase</keyword>
<dbReference type="AlphaFoldDB" id="A0A2P2C115"/>
<dbReference type="PANTHER" id="PTHR48069">
    <property type="entry name" value="DIHYDROFOLATE REDUCTASE"/>
    <property type="match status" value="1"/>
</dbReference>
<evidence type="ECO:0000256" key="5">
    <source>
        <dbReference type="ARBA" id="ARBA00023002"/>
    </source>
</evidence>
<dbReference type="GO" id="GO:0046654">
    <property type="term" value="P:tetrahydrofolate biosynthetic process"/>
    <property type="evidence" value="ECO:0007669"/>
    <property type="project" value="InterPro"/>
</dbReference>
<dbReference type="PRINTS" id="PR00070">
    <property type="entry name" value="DHFR"/>
</dbReference>
<evidence type="ECO:0000313" key="7">
    <source>
        <dbReference type="EMBL" id="CUR55710.1"/>
    </source>
</evidence>
<accession>A0A2P2C115</accession>
<dbReference type="PROSITE" id="PS00075">
    <property type="entry name" value="DHFR_1"/>
    <property type="match status" value="1"/>
</dbReference>
<dbReference type="InterPro" id="IPR017925">
    <property type="entry name" value="DHFR_CS"/>
</dbReference>
<dbReference type="EC" id="1.5.1.3" evidence="2"/>
<dbReference type="GO" id="GO:0006730">
    <property type="term" value="P:one-carbon metabolic process"/>
    <property type="evidence" value="ECO:0007669"/>
    <property type="project" value="UniProtKB-KW"/>
</dbReference>
<proteinExistence type="predicted"/>
<dbReference type="PROSITE" id="PS51330">
    <property type="entry name" value="DHFR_2"/>
    <property type="match status" value="1"/>
</dbReference>
<comment type="pathway">
    <text evidence="1">Cofactor biosynthesis; tetrahydrofolate biosynthesis; 5,6,7,8-tetrahydrofolate from 7,8-dihydrofolate: step 1/1.</text>
</comment>
<dbReference type="GO" id="GO:0005829">
    <property type="term" value="C:cytosol"/>
    <property type="evidence" value="ECO:0007669"/>
    <property type="project" value="TreeGrafter"/>
</dbReference>
<dbReference type="InterPro" id="IPR024072">
    <property type="entry name" value="DHFR-like_dom_sf"/>
</dbReference>
<dbReference type="Pfam" id="PF00186">
    <property type="entry name" value="DHFR_1"/>
    <property type="match status" value="1"/>
</dbReference>
<feature type="domain" description="DHFR" evidence="6">
    <location>
        <begin position="3"/>
        <end position="161"/>
    </location>
</feature>
<dbReference type="CDD" id="cd00209">
    <property type="entry name" value="DHFR"/>
    <property type="match status" value="1"/>
</dbReference>
<keyword evidence="4" id="KW-0521">NADP</keyword>
<name>A0A2P2C115_9ZZZZ</name>
<gene>
    <name evidence="7" type="primary">folA</name>
    <name evidence="7" type="ORF">NOCA230042</name>
</gene>
<dbReference type="GO" id="GO:0046452">
    <property type="term" value="P:dihydrofolate metabolic process"/>
    <property type="evidence" value="ECO:0007669"/>
    <property type="project" value="TreeGrafter"/>
</dbReference>
<evidence type="ECO:0000256" key="1">
    <source>
        <dbReference type="ARBA" id="ARBA00004903"/>
    </source>
</evidence>
<dbReference type="GO" id="GO:0046655">
    <property type="term" value="P:folic acid metabolic process"/>
    <property type="evidence" value="ECO:0007669"/>
    <property type="project" value="TreeGrafter"/>
</dbReference>
<evidence type="ECO:0000256" key="2">
    <source>
        <dbReference type="ARBA" id="ARBA00012856"/>
    </source>
</evidence>
<evidence type="ECO:0000256" key="3">
    <source>
        <dbReference type="ARBA" id="ARBA00022563"/>
    </source>
</evidence>
<dbReference type="PIRSF" id="PIRSF000194">
    <property type="entry name" value="DHFR"/>
    <property type="match status" value="1"/>
</dbReference>
<dbReference type="SUPFAM" id="SSF53597">
    <property type="entry name" value="Dihydrofolate reductase-like"/>
    <property type="match status" value="1"/>
</dbReference>
<organism evidence="7">
    <name type="scientific">metagenome</name>
    <dbReference type="NCBI Taxonomy" id="256318"/>
    <lineage>
        <taxon>unclassified sequences</taxon>
        <taxon>metagenomes</taxon>
    </lineage>
</organism>
<evidence type="ECO:0000259" key="6">
    <source>
        <dbReference type="PROSITE" id="PS51330"/>
    </source>
</evidence>
<dbReference type="GO" id="GO:0004146">
    <property type="term" value="F:dihydrofolate reductase activity"/>
    <property type="evidence" value="ECO:0007669"/>
    <property type="project" value="UniProtKB-EC"/>
</dbReference>
<sequence>MTRVVLVAAVADNGVIGRDGGLPWHLSEDLQHFRRVTTGNTVVMGRTTFDSIGRALPHRTNIVVTRNADWSHDGVLVAGSLEEAVALAGEHEGDVMIMGGAQIYAAAMPLATHQILTEVHQSPEGDTSYPDWAVRDWVETQRERHEGYDFVWWERRSGADG</sequence>
<evidence type="ECO:0000256" key="4">
    <source>
        <dbReference type="ARBA" id="ARBA00022857"/>
    </source>
</evidence>
<dbReference type="GO" id="GO:0050661">
    <property type="term" value="F:NADP binding"/>
    <property type="evidence" value="ECO:0007669"/>
    <property type="project" value="InterPro"/>
</dbReference>
<reference evidence="7" key="1">
    <citation type="submission" date="2015-08" db="EMBL/GenBank/DDBJ databases">
        <authorList>
            <person name="Babu N.S."/>
            <person name="Beckwith C.J."/>
            <person name="Beseler K.G."/>
            <person name="Brison A."/>
            <person name="Carone J.V."/>
            <person name="Caskin T.P."/>
            <person name="Diamond M."/>
            <person name="Durham M.E."/>
            <person name="Foxe J.M."/>
            <person name="Go M."/>
            <person name="Henderson B.A."/>
            <person name="Jones I.B."/>
            <person name="McGettigan J.A."/>
            <person name="Micheletti S.J."/>
            <person name="Nasrallah M.E."/>
            <person name="Ortiz D."/>
            <person name="Piller C.R."/>
            <person name="Privatt S.R."/>
            <person name="Schneider S.L."/>
            <person name="Sharp S."/>
            <person name="Smith T.C."/>
            <person name="Stanton J.D."/>
            <person name="Ullery H.E."/>
            <person name="Wilson R.J."/>
            <person name="Serrano M.G."/>
            <person name="Buck G."/>
            <person name="Lee V."/>
            <person name="Wang Y."/>
            <person name="Carvalho R."/>
            <person name="Voegtly L."/>
            <person name="Shi R."/>
            <person name="Duckworth R."/>
            <person name="Johnson A."/>
            <person name="Loviza R."/>
            <person name="Walstead R."/>
            <person name="Shah Z."/>
            <person name="Kiflezghi M."/>
            <person name="Wade K."/>
            <person name="Ball S.L."/>
            <person name="Bradley K.W."/>
            <person name="Asai D.J."/>
            <person name="Bowman C.A."/>
            <person name="Russell D.A."/>
            <person name="Pope W.H."/>
            <person name="Jacobs-Sera D."/>
            <person name="Hendrix R.W."/>
            <person name="Hatfull G.F."/>
        </authorList>
    </citation>
    <scope>NUCLEOTIDE SEQUENCE</scope>
</reference>
<dbReference type="InterPro" id="IPR012259">
    <property type="entry name" value="DHFR"/>
</dbReference>
<dbReference type="PANTHER" id="PTHR48069:SF3">
    <property type="entry name" value="DIHYDROFOLATE REDUCTASE"/>
    <property type="match status" value="1"/>
</dbReference>
<protein>
    <recommendedName>
        <fullName evidence="2">dihydrofolate reductase</fullName>
        <ecNumber evidence="2">1.5.1.3</ecNumber>
    </recommendedName>
</protein>
<dbReference type="Gene3D" id="3.40.430.10">
    <property type="entry name" value="Dihydrofolate Reductase, subunit A"/>
    <property type="match status" value="1"/>
</dbReference>
<dbReference type="EMBL" id="CZKA01000023">
    <property type="protein sequence ID" value="CUR55710.1"/>
    <property type="molecule type" value="Genomic_DNA"/>
</dbReference>